<dbReference type="Gene3D" id="3.40.50.2300">
    <property type="match status" value="2"/>
</dbReference>
<dbReference type="InterPro" id="IPR028081">
    <property type="entry name" value="Leu-bd"/>
</dbReference>
<reference evidence="6 7" key="1">
    <citation type="submission" date="2019-12" db="EMBL/GenBank/DDBJ databases">
        <title>Snethiella sp. nov. sp. isolated from sea sand.</title>
        <authorList>
            <person name="Kim J."/>
            <person name="Jeong S.E."/>
            <person name="Jung H.S."/>
            <person name="Jeon C.O."/>
        </authorList>
    </citation>
    <scope>NUCLEOTIDE SEQUENCE [LARGE SCALE GENOMIC DNA]</scope>
    <source>
        <strain evidence="6 7">DP05</strain>
    </source>
</reference>
<dbReference type="EMBL" id="WTUW01000001">
    <property type="protein sequence ID" value="MZR29917.1"/>
    <property type="molecule type" value="Genomic_DNA"/>
</dbReference>
<gene>
    <name evidence="6" type="ORF">GQE98_04625</name>
</gene>
<dbReference type="PANTHER" id="PTHR30483">
    <property type="entry name" value="LEUCINE-SPECIFIC-BINDING PROTEIN"/>
    <property type="match status" value="1"/>
</dbReference>
<evidence type="ECO:0000256" key="4">
    <source>
        <dbReference type="SAM" id="MobiDB-lite"/>
    </source>
</evidence>
<evidence type="ECO:0000256" key="3">
    <source>
        <dbReference type="ARBA" id="ARBA00022970"/>
    </source>
</evidence>
<feature type="region of interest" description="Disordered" evidence="4">
    <location>
        <begin position="42"/>
        <end position="81"/>
    </location>
</feature>
<protein>
    <submittedName>
        <fullName evidence="6">ABC transporter substrate-binding protein</fullName>
    </submittedName>
</protein>
<dbReference type="PANTHER" id="PTHR30483:SF6">
    <property type="entry name" value="PERIPLASMIC BINDING PROTEIN OF ABC TRANSPORTER FOR NATURAL AMINO ACIDS"/>
    <property type="match status" value="1"/>
</dbReference>
<evidence type="ECO:0000256" key="1">
    <source>
        <dbReference type="ARBA" id="ARBA00010062"/>
    </source>
</evidence>
<dbReference type="InterPro" id="IPR051010">
    <property type="entry name" value="BCAA_transport"/>
</dbReference>
<dbReference type="Pfam" id="PF13458">
    <property type="entry name" value="Peripla_BP_6"/>
    <property type="match status" value="1"/>
</dbReference>
<name>A0A6L8W6U6_9PROT</name>
<keyword evidence="3" id="KW-0813">Transport</keyword>
<comment type="similarity">
    <text evidence="1">Belongs to the leucine-binding protein family.</text>
</comment>
<evidence type="ECO:0000313" key="6">
    <source>
        <dbReference type="EMBL" id="MZR29917.1"/>
    </source>
</evidence>
<keyword evidence="7" id="KW-1185">Reference proteome</keyword>
<keyword evidence="3" id="KW-0029">Amino-acid transport</keyword>
<evidence type="ECO:0000256" key="2">
    <source>
        <dbReference type="ARBA" id="ARBA00022729"/>
    </source>
</evidence>
<organism evidence="6 7">
    <name type="scientific">Sneathiella litorea</name>
    <dbReference type="NCBI Taxonomy" id="2606216"/>
    <lineage>
        <taxon>Bacteria</taxon>
        <taxon>Pseudomonadati</taxon>
        <taxon>Pseudomonadota</taxon>
        <taxon>Alphaproteobacteria</taxon>
        <taxon>Sneathiellales</taxon>
        <taxon>Sneathiellaceae</taxon>
        <taxon>Sneathiella</taxon>
    </lineage>
</organism>
<dbReference type="CDD" id="cd06339">
    <property type="entry name" value="PBP1_YraM_LppC_lipoprotein-like"/>
    <property type="match status" value="1"/>
</dbReference>
<keyword evidence="2" id="KW-0732">Signal</keyword>
<feature type="compositionally biased region" description="Basic and acidic residues" evidence="4">
    <location>
        <begin position="42"/>
        <end position="54"/>
    </location>
</feature>
<evidence type="ECO:0000313" key="7">
    <source>
        <dbReference type="Proteomes" id="UP000476030"/>
    </source>
</evidence>
<feature type="compositionally biased region" description="Polar residues" evidence="4">
    <location>
        <begin position="69"/>
        <end position="81"/>
    </location>
</feature>
<dbReference type="AlphaFoldDB" id="A0A6L8W6U6"/>
<dbReference type="InterPro" id="IPR028082">
    <property type="entry name" value="Peripla_BP_I"/>
</dbReference>
<sequence length="488" mass="52719">MFPANSTMTSRFKRNWNSLIYVGLVSLLALLLSACQPAKIADSDQKDIKEDSTKTIDSQDLNDLLPSDKTPSTEDLANTPTIDPMTRLIEPAPAVIGLRAPEQLTPDRIKIAILLPLSGPTAAVGNDLLRAANIALFDLGNRQLELLPFDTKGTPRGAESAAAESLVSGAELILGPLFSSSVATVRPLAQERGVNVITFSTDTTVAGDGVYVMGLTVGQQVRRVMEFAYRQGLFNFAVLAPSSPYGDAVVKNVTETTSSLGLSLDRTVRYPTDVPAGSQDLHEIARIMGDYTLRQKQLEQEIQLYSKKDDDESKAYVKRLEKLDTFGEVSFDALLIPEGGARLKELASLLSYYDIDPEVVQFLGTGLWEDPSLSAEPALVGGWFSAPSPEKAAAFQKRFTDLYGYQPSRIASLAYDAMALAGVLALDPADIRFSPAAIENPSGFAGYDGIFRFPENGIAERGLAVLEVGPRKQLVLEPEPESFAPALN</sequence>
<accession>A0A6L8W6U6</accession>
<comment type="caution">
    <text evidence="6">The sequence shown here is derived from an EMBL/GenBank/DDBJ whole genome shotgun (WGS) entry which is preliminary data.</text>
</comment>
<dbReference type="GO" id="GO:0006865">
    <property type="term" value="P:amino acid transport"/>
    <property type="evidence" value="ECO:0007669"/>
    <property type="project" value="UniProtKB-KW"/>
</dbReference>
<feature type="domain" description="Leucine-binding protein" evidence="5">
    <location>
        <begin position="109"/>
        <end position="281"/>
    </location>
</feature>
<proteinExistence type="inferred from homology"/>
<dbReference type="SUPFAM" id="SSF53822">
    <property type="entry name" value="Periplasmic binding protein-like I"/>
    <property type="match status" value="1"/>
</dbReference>
<dbReference type="Proteomes" id="UP000476030">
    <property type="component" value="Unassembled WGS sequence"/>
</dbReference>
<evidence type="ECO:0000259" key="5">
    <source>
        <dbReference type="Pfam" id="PF13458"/>
    </source>
</evidence>